<evidence type="ECO:0000313" key="1">
    <source>
        <dbReference type="EMBL" id="MCE2595749.1"/>
    </source>
</evidence>
<dbReference type="EMBL" id="JAIMJA010000012">
    <property type="protein sequence ID" value="MCE2595749.1"/>
    <property type="molecule type" value="Genomic_DNA"/>
</dbReference>
<dbReference type="InterPro" id="IPR046905">
    <property type="entry name" value="ABC-3C_MC1"/>
</dbReference>
<sequence length="290" mass="32969">MNKDFLNTITKLLGELGLSAGIFNLVDDDTITLETQDFILVRNNKVGDYFLLAEIQISELNLVNRDLQISLMSYLNHLTTDAGVNDLRPLNGVPFLALDNSFEKNTTLLLFTNKIGDITNLLTQITEIEENEYFFKKQVLLLPTKFLDNLGNKISSSTDFEITRYLQDCMNDTKKFKQFMSKTNEDSDYAGCAQFFEKLPFLHLNVESSESNSLQNMIDNEIAKNTIKYSITINTDTDEEEGNSKFTILDKNLEEIYVVAMKYASKMEESDTDLDAEALLTNLKGNGFNE</sequence>
<dbReference type="RefSeq" id="WP_233053419.1">
    <property type="nucleotide sequence ID" value="NZ_JAIMJA010000012.1"/>
</dbReference>
<reference evidence="1 2" key="1">
    <citation type="journal article" date="2022" name="Environ. Microbiol. Rep.">
        <title>Eco-phylogenetic analyses reveal divergent evolution of vitamin B12 metabolism in the marine bacterial family 'Psychromonadaceae'.</title>
        <authorList>
            <person name="Jin X."/>
            <person name="Yang Y."/>
            <person name="Cao H."/>
            <person name="Gao B."/>
            <person name="Zhao Z."/>
        </authorList>
    </citation>
    <scope>NUCLEOTIDE SEQUENCE [LARGE SCALE GENOMIC DNA]</scope>
    <source>
        <strain evidence="1 2">MKS20</strain>
    </source>
</reference>
<comment type="caution">
    <text evidence="1">The sequence shown here is derived from an EMBL/GenBank/DDBJ whole genome shotgun (WGS) entry which is preliminary data.</text>
</comment>
<gene>
    <name evidence="1" type="ORF">K6Y31_13130</name>
</gene>
<protein>
    <submittedName>
        <fullName evidence="1">Uncharacterized protein</fullName>
    </submittedName>
</protein>
<evidence type="ECO:0000313" key="2">
    <source>
        <dbReference type="Proteomes" id="UP001201273"/>
    </source>
</evidence>
<proteinExistence type="predicted"/>
<organism evidence="1 2">
    <name type="scientific">Motilimonas cestriensis</name>
    <dbReference type="NCBI Taxonomy" id="2742685"/>
    <lineage>
        <taxon>Bacteria</taxon>
        <taxon>Pseudomonadati</taxon>
        <taxon>Pseudomonadota</taxon>
        <taxon>Gammaproteobacteria</taxon>
        <taxon>Alteromonadales</taxon>
        <taxon>Alteromonadales genera incertae sedis</taxon>
        <taxon>Motilimonas</taxon>
    </lineage>
</organism>
<accession>A0ABS8W9Q5</accession>
<dbReference type="Proteomes" id="UP001201273">
    <property type="component" value="Unassembled WGS sequence"/>
</dbReference>
<dbReference type="Pfam" id="PF20289">
    <property type="entry name" value="MComp1"/>
    <property type="match status" value="1"/>
</dbReference>
<name>A0ABS8W9Q5_9GAMM</name>
<keyword evidence="2" id="KW-1185">Reference proteome</keyword>